<evidence type="ECO:0000256" key="2">
    <source>
        <dbReference type="ARBA" id="ARBA00004496"/>
    </source>
</evidence>
<evidence type="ECO:0000256" key="10">
    <source>
        <dbReference type="ARBA" id="ARBA00022833"/>
    </source>
</evidence>
<dbReference type="GO" id="GO:0008270">
    <property type="term" value="F:zinc ion binding"/>
    <property type="evidence" value="ECO:0007669"/>
    <property type="project" value="InterPro"/>
</dbReference>
<dbReference type="Gene3D" id="3.30.2010.30">
    <property type="match status" value="1"/>
</dbReference>
<evidence type="ECO:0000256" key="3">
    <source>
        <dbReference type="ARBA" id="ARBA00010136"/>
    </source>
</evidence>
<protein>
    <recommendedName>
        <fullName evidence="5">Aminopeptidase N</fullName>
        <ecNumber evidence="4">3.4.11.2</ecNumber>
    </recommendedName>
</protein>
<sequence>MLEQWDNSRDYHSFANTEQVCVKHLSLMLDVDFESKQLTGLVELNLTYLDDNTRELLLDLRDITIFNVTTAAEQALEYAIDKEDEILGQRLCIKLDSTVSSVKIHYATSPEAQGLQWLTPAQTSGKKLPFLFSQSQPINARSWIPLQDTPKARVTFDAVINAPKGMRAVMSAMNDATAALDGRFSFTMEKAMPTHLLAIAVGDLAFGRLGARTGVYAEPEVVDSAVAEFEDTESMVEVAESLLGPYPWGRYDMIVLPPSFPFGGMENPRLAFMTPTLIAGDKSLVSTVAHELAHSWTGNLVSNATWRDLWLNEGFTTYFTNRIVEKVFGKELAELEVVLEYGRLKDAIESTDLAAQTLPANMQTQDPNEAFNRFTYDKASMFVHDLEKRLGRVAFDKFLYEYVQAFAFEAITTETFVEYAKKTLLVEHSELIGEAELMGWIYGEGMPQWFNAPTSNSLDKVTEALLALEAGKAAADLNTTGWLVHHWQYFLSNLPEVLTHDQLESLDGAFALTQSSNAEIACDWYRVAIRNNYAAVLPAVSDYLVKIGRGKFVRPLYAELLKAGFNSEIKKIYALAREGYHPSIVVMLDAQLSAVL</sequence>
<keyword evidence="6" id="KW-0963">Cytoplasm</keyword>
<gene>
    <name evidence="16" type="ordered locus">swp_1270</name>
</gene>
<evidence type="ECO:0000259" key="15">
    <source>
        <dbReference type="SMART" id="SM01263"/>
    </source>
</evidence>
<dbReference type="eggNOG" id="COG0308">
    <property type="taxonomic scope" value="Bacteria"/>
</dbReference>
<organism evidence="16 17">
    <name type="scientific">Shewanella piezotolerans (strain WP3 / JCM 13877)</name>
    <dbReference type="NCBI Taxonomy" id="225849"/>
    <lineage>
        <taxon>Bacteria</taxon>
        <taxon>Pseudomonadati</taxon>
        <taxon>Pseudomonadota</taxon>
        <taxon>Gammaproteobacteria</taxon>
        <taxon>Alteromonadales</taxon>
        <taxon>Shewanellaceae</taxon>
        <taxon>Shewanella</taxon>
    </lineage>
</organism>
<dbReference type="GO" id="GO:0016285">
    <property type="term" value="F:alanyl aminopeptidase activity"/>
    <property type="evidence" value="ECO:0007669"/>
    <property type="project" value="UniProtKB-EC"/>
</dbReference>
<dbReference type="InterPro" id="IPR038502">
    <property type="entry name" value="M1_LTA-4_hydro/amino_C_sf"/>
</dbReference>
<evidence type="ECO:0000256" key="1">
    <source>
        <dbReference type="ARBA" id="ARBA00000098"/>
    </source>
</evidence>
<dbReference type="HOGENOM" id="CLU_014505_1_2_6"/>
<feature type="binding site" evidence="14">
    <location>
        <position position="294"/>
    </location>
    <ligand>
        <name>Zn(2+)</name>
        <dbReference type="ChEBI" id="CHEBI:29105"/>
        <note>catalytic</note>
    </ligand>
</feature>
<evidence type="ECO:0000256" key="12">
    <source>
        <dbReference type="PIRSR" id="PIRSR634015-1"/>
    </source>
</evidence>
<evidence type="ECO:0000256" key="4">
    <source>
        <dbReference type="ARBA" id="ARBA00012564"/>
    </source>
</evidence>
<dbReference type="SUPFAM" id="SSF48371">
    <property type="entry name" value="ARM repeat"/>
    <property type="match status" value="1"/>
</dbReference>
<accession>B8CJG5</accession>
<feature type="active site" description="Proton acceptor" evidence="12">
    <location>
        <position position="291"/>
    </location>
</feature>
<dbReference type="AlphaFoldDB" id="B8CJG5"/>
<dbReference type="GO" id="GO:0005737">
    <property type="term" value="C:cytoplasm"/>
    <property type="evidence" value="ECO:0007669"/>
    <property type="project" value="UniProtKB-SubCell"/>
</dbReference>
<dbReference type="InterPro" id="IPR016024">
    <property type="entry name" value="ARM-type_fold"/>
</dbReference>
<keyword evidence="10 14" id="KW-0862">Zinc</keyword>
<dbReference type="SUPFAM" id="SSF63737">
    <property type="entry name" value="Leukotriene A4 hydrolase N-terminal domain"/>
    <property type="match status" value="1"/>
</dbReference>
<dbReference type="InterPro" id="IPR015211">
    <property type="entry name" value="Peptidase_M1_C"/>
</dbReference>
<comment type="cofactor">
    <cofactor evidence="14">
        <name>Zn(2+)</name>
        <dbReference type="ChEBI" id="CHEBI:29105"/>
    </cofactor>
    <text evidence="14">Binds 1 zinc ion per subunit.</text>
</comment>
<dbReference type="InterPro" id="IPR014782">
    <property type="entry name" value="Peptidase_M1_dom"/>
</dbReference>
<evidence type="ECO:0000313" key="17">
    <source>
        <dbReference type="Proteomes" id="UP000000753"/>
    </source>
</evidence>
<keyword evidence="11" id="KW-0482">Metalloprotease</keyword>
<evidence type="ECO:0000256" key="11">
    <source>
        <dbReference type="ARBA" id="ARBA00023049"/>
    </source>
</evidence>
<keyword evidence="17" id="KW-1185">Reference proteome</keyword>
<proteinExistence type="inferred from homology"/>
<dbReference type="Pfam" id="PF01433">
    <property type="entry name" value="Peptidase_M1"/>
    <property type="match status" value="1"/>
</dbReference>
<comment type="subcellular location">
    <subcellularLocation>
        <location evidence="2">Cytoplasm</location>
    </subcellularLocation>
</comment>
<dbReference type="PANTHER" id="PTHR45726">
    <property type="entry name" value="LEUKOTRIENE A-4 HYDROLASE"/>
    <property type="match status" value="1"/>
</dbReference>
<dbReference type="CDD" id="cd09599">
    <property type="entry name" value="M1_LTA4H"/>
    <property type="match status" value="1"/>
</dbReference>
<dbReference type="EC" id="3.4.11.2" evidence="4"/>
<dbReference type="RefSeq" id="WP_020911440.1">
    <property type="nucleotide sequence ID" value="NC_011566.1"/>
</dbReference>
<dbReference type="GO" id="GO:0006508">
    <property type="term" value="P:proteolysis"/>
    <property type="evidence" value="ECO:0007669"/>
    <property type="project" value="UniProtKB-KW"/>
</dbReference>
<evidence type="ECO:0000256" key="6">
    <source>
        <dbReference type="ARBA" id="ARBA00022490"/>
    </source>
</evidence>
<feature type="domain" description="Peptidase M1 leukotriene A4 hydrolase/aminopeptidase C-terminal" evidence="15">
    <location>
        <begin position="457"/>
        <end position="592"/>
    </location>
</feature>
<dbReference type="Proteomes" id="UP000000753">
    <property type="component" value="Chromosome"/>
</dbReference>
<dbReference type="GO" id="GO:0008237">
    <property type="term" value="F:metallopeptidase activity"/>
    <property type="evidence" value="ECO:0007669"/>
    <property type="project" value="UniProtKB-KW"/>
</dbReference>
<dbReference type="SUPFAM" id="SSF55486">
    <property type="entry name" value="Metalloproteases ('zincins'), catalytic domain"/>
    <property type="match status" value="1"/>
</dbReference>
<evidence type="ECO:0000256" key="14">
    <source>
        <dbReference type="PIRSR" id="PIRSR634015-3"/>
    </source>
</evidence>
<dbReference type="InterPro" id="IPR049980">
    <property type="entry name" value="LTA4H_cat"/>
</dbReference>
<dbReference type="InterPro" id="IPR045357">
    <property type="entry name" value="Aminopeptidase_N-like_N"/>
</dbReference>
<dbReference type="InterPro" id="IPR027268">
    <property type="entry name" value="Peptidase_M4/M1_CTD_sf"/>
</dbReference>
<dbReference type="InterPro" id="IPR001930">
    <property type="entry name" value="Peptidase_M1"/>
</dbReference>
<evidence type="ECO:0000256" key="8">
    <source>
        <dbReference type="ARBA" id="ARBA00022723"/>
    </source>
</evidence>
<feature type="binding site" evidence="14">
    <location>
        <position position="290"/>
    </location>
    <ligand>
        <name>Zn(2+)</name>
        <dbReference type="ChEBI" id="CHEBI:29105"/>
        <note>catalytic</note>
    </ligand>
</feature>
<dbReference type="KEGG" id="swp:swp_1270"/>
<feature type="binding site" evidence="13">
    <location>
        <begin position="261"/>
        <end position="266"/>
    </location>
    <ligand>
        <name>a peptide</name>
        <dbReference type="ChEBI" id="CHEBI:60466"/>
    </ligand>
</feature>
<evidence type="ECO:0000256" key="13">
    <source>
        <dbReference type="PIRSR" id="PIRSR634015-2"/>
    </source>
</evidence>
<feature type="binding site" evidence="13">
    <location>
        <begin position="134"/>
        <end position="136"/>
    </location>
    <ligand>
        <name>a peptide</name>
        <dbReference type="ChEBI" id="CHEBI:60466"/>
    </ligand>
</feature>
<dbReference type="Pfam" id="PF17900">
    <property type="entry name" value="Peptidase_M1_N"/>
    <property type="match status" value="1"/>
</dbReference>
<dbReference type="Gene3D" id="2.60.40.1730">
    <property type="entry name" value="tricorn interacting facor f3 domain"/>
    <property type="match status" value="1"/>
</dbReference>
<feature type="binding site" evidence="14">
    <location>
        <position position="313"/>
    </location>
    <ligand>
        <name>Zn(2+)</name>
        <dbReference type="ChEBI" id="CHEBI:29105"/>
        <note>catalytic</note>
    </ligand>
</feature>
<name>B8CJG5_SHEPW</name>
<dbReference type="OrthoDB" id="100605at2"/>
<dbReference type="PRINTS" id="PR00756">
    <property type="entry name" value="ALADIPTASE"/>
</dbReference>
<dbReference type="InterPro" id="IPR034015">
    <property type="entry name" value="M1_LTA4H"/>
</dbReference>
<dbReference type="STRING" id="225849.swp_1270"/>
<feature type="binding site" evidence="13">
    <location>
        <begin position="549"/>
        <end position="551"/>
    </location>
    <ligand>
        <name>a peptide</name>
        <dbReference type="ChEBI" id="CHEBI:60466"/>
    </ligand>
</feature>
<evidence type="ECO:0000256" key="9">
    <source>
        <dbReference type="ARBA" id="ARBA00022801"/>
    </source>
</evidence>
<evidence type="ECO:0000313" key="16">
    <source>
        <dbReference type="EMBL" id="ACJ28062.1"/>
    </source>
</evidence>
<dbReference type="FunFam" id="3.30.2010.30:FF:000001">
    <property type="entry name" value="Leukotriene A(4) hydrolase"/>
    <property type="match status" value="1"/>
</dbReference>
<keyword evidence="9" id="KW-0378">Hydrolase</keyword>
<dbReference type="Gene3D" id="1.10.390.10">
    <property type="entry name" value="Neutral Protease Domain 2"/>
    <property type="match status" value="1"/>
</dbReference>
<keyword evidence="16" id="KW-0031">Aminopeptidase</keyword>
<reference evidence="16 17" key="1">
    <citation type="journal article" date="2008" name="PLoS ONE">
        <title>Environmental adaptation: genomic analysis of the piezotolerant and psychrotolerant deep-sea iron reducing bacterium Shewanella piezotolerans WP3.</title>
        <authorList>
            <person name="Wang F."/>
            <person name="Wang J."/>
            <person name="Jian H."/>
            <person name="Zhang B."/>
            <person name="Li S."/>
            <person name="Wang F."/>
            <person name="Zeng X."/>
            <person name="Gao L."/>
            <person name="Bartlett D.H."/>
            <person name="Yu J."/>
            <person name="Hu S."/>
            <person name="Xiao X."/>
        </authorList>
    </citation>
    <scope>NUCLEOTIDE SEQUENCE [LARGE SCALE GENOMIC DNA]</scope>
    <source>
        <strain evidence="17">WP3 / JCM 13877</strain>
    </source>
</reference>
<evidence type="ECO:0000256" key="7">
    <source>
        <dbReference type="ARBA" id="ARBA00022670"/>
    </source>
</evidence>
<evidence type="ECO:0000256" key="5">
    <source>
        <dbReference type="ARBA" id="ARBA00015611"/>
    </source>
</evidence>
<dbReference type="EMBL" id="CP000472">
    <property type="protein sequence ID" value="ACJ28062.1"/>
    <property type="molecule type" value="Genomic_DNA"/>
</dbReference>
<keyword evidence="8 14" id="KW-0479">Metal-binding</keyword>
<comment type="similarity">
    <text evidence="3">Belongs to the peptidase M1 family.</text>
</comment>
<dbReference type="Gene3D" id="1.25.40.320">
    <property type="entry name" value="Peptidase M1, leukotriene A4 hydrolase/aminopeptidase C-terminal domain"/>
    <property type="match status" value="1"/>
</dbReference>
<dbReference type="PANTHER" id="PTHR45726:SF3">
    <property type="entry name" value="LEUKOTRIENE A-4 HYDROLASE"/>
    <property type="match status" value="1"/>
</dbReference>
<comment type="catalytic activity">
    <reaction evidence="1">
        <text>Release of an N-terminal amino acid, Xaa-|-Yaa- from a peptide, amide or arylamide. Xaa is preferably Ala, but may be most amino acids including Pro (slow action). When a terminal hydrophobic residue is followed by a prolyl residue, the two may be released as an intact Xaa-Pro dipeptide.</text>
        <dbReference type="EC" id="3.4.11.2"/>
    </reaction>
</comment>
<feature type="active site" description="Proton donor" evidence="12">
    <location>
        <position position="376"/>
    </location>
</feature>
<dbReference type="MEROPS" id="M01.031"/>
<dbReference type="InterPro" id="IPR042097">
    <property type="entry name" value="Aminopeptidase_N-like_N_sf"/>
</dbReference>
<dbReference type="SMART" id="SM01263">
    <property type="entry name" value="Leuk-A4-hydro_C"/>
    <property type="match status" value="1"/>
</dbReference>
<dbReference type="Pfam" id="PF09127">
    <property type="entry name" value="Leuk-A4-hydro_C"/>
    <property type="match status" value="1"/>
</dbReference>
<keyword evidence="7" id="KW-0645">Protease</keyword>